<dbReference type="GeneID" id="111293412"/>
<dbReference type="PANTHER" id="PTHR35997">
    <property type="entry name" value="COTTON FIBER PROTEIN-RELATED"/>
    <property type="match status" value="1"/>
</dbReference>
<proteinExistence type="predicted"/>
<reference evidence="4" key="1">
    <citation type="submission" date="2025-08" db="UniProtKB">
        <authorList>
            <consortium name="RefSeq"/>
        </authorList>
    </citation>
    <scope>IDENTIFICATION</scope>
    <source>
        <tissue evidence="4">Fruit stalk</tissue>
    </source>
</reference>
<dbReference type="AlphaFoldDB" id="A0A6P5YP45"/>
<dbReference type="PANTHER" id="PTHR35997:SF5">
    <property type="entry name" value="OS09G0539700 PROTEIN"/>
    <property type="match status" value="1"/>
</dbReference>
<keyword evidence="3" id="KW-1185">Reference proteome</keyword>
<sequence length="199" mass="22960">MEEKKDFYYCQRGNGNDQNVNTALFTAGIVLLMVCLKRASLLFLAEQWRAWVFLVLNIVLLAIFFTSMNPNSSQISHQESKKNDEEMKQKRGNCNDVEACNKELMLNSKKRSKTEADEEKPENDQLLVEEENIEPPKLSKEELNERVEAFIAMFRQHLALDARKGRDHKFHAERKPADMKKHMTLSSDGVNCLVLKVQG</sequence>
<evidence type="ECO:0000256" key="1">
    <source>
        <dbReference type="SAM" id="MobiDB-lite"/>
    </source>
</evidence>
<organism evidence="3 4">
    <name type="scientific">Durio zibethinus</name>
    <name type="common">Durian</name>
    <dbReference type="NCBI Taxonomy" id="66656"/>
    <lineage>
        <taxon>Eukaryota</taxon>
        <taxon>Viridiplantae</taxon>
        <taxon>Streptophyta</taxon>
        <taxon>Embryophyta</taxon>
        <taxon>Tracheophyta</taxon>
        <taxon>Spermatophyta</taxon>
        <taxon>Magnoliopsida</taxon>
        <taxon>eudicotyledons</taxon>
        <taxon>Gunneridae</taxon>
        <taxon>Pentapetalae</taxon>
        <taxon>rosids</taxon>
        <taxon>malvids</taxon>
        <taxon>Malvales</taxon>
        <taxon>Malvaceae</taxon>
        <taxon>Helicteroideae</taxon>
        <taxon>Durio</taxon>
    </lineage>
</organism>
<evidence type="ECO:0000256" key="2">
    <source>
        <dbReference type="SAM" id="Phobius"/>
    </source>
</evidence>
<evidence type="ECO:0000313" key="4">
    <source>
        <dbReference type="RefSeq" id="XP_022741891.1"/>
    </source>
</evidence>
<dbReference type="Proteomes" id="UP000515121">
    <property type="component" value="Unplaced"/>
</dbReference>
<feature type="transmembrane region" description="Helical" evidence="2">
    <location>
        <begin position="20"/>
        <end position="36"/>
    </location>
</feature>
<dbReference type="OrthoDB" id="1725777at2759"/>
<keyword evidence="2" id="KW-0812">Transmembrane</keyword>
<keyword evidence="2" id="KW-0472">Membrane</keyword>
<feature type="region of interest" description="Disordered" evidence="1">
    <location>
        <begin position="71"/>
        <end position="92"/>
    </location>
</feature>
<dbReference type="KEGG" id="dzi:111293412"/>
<name>A0A6P5YP45_DURZI</name>
<protein>
    <submittedName>
        <fullName evidence="4">Uncharacterized protein LOC111293412</fullName>
    </submittedName>
</protein>
<feature type="transmembrane region" description="Helical" evidence="2">
    <location>
        <begin position="48"/>
        <end position="68"/>
    </location>
</feature>
<keyword evidence="2" id="KW-1133">Transmembrane helix</keyword>
<accession>A0A6P5YP45</accession>
<dbReference type="RefSeq" id="XP_022741891.1">
    <property type="nucleotide sequence ID" value="XM_022886156.1"/>
</dbReference>
<gene>
    <name evidence="4" type="primary">LOC111293412</name>
</gene>
<evidence type="ECO:0000313" key="3">
    <source>
        <dbReference type="Proteomes" id="UP000515121"/>
    </source>
</evidence>
<feature type="compositionally biased region" description="Basic and acidic residues" evidence="1">
    <location>
        <begin position="78"/>
        <end position="89"/>
    </location>
</feature>